<evidence type="ECO:0000313" key="2">
    <source>
        <dbReference type="EMBL" id="SOD90381.1"/>
    </source>
</evidence>
<dbReference type="InterPro" id="IPR000835">
    <property type="entry name" value="HTH_MarR-typ"/>
</dbReference>
<dbReference type="InterPro" id="IPR036390">
    <property type="entry name" value="WH_DNA-bd_sf"/>
</dbReference>
<dbReference type="SMART" id="SM00347">
    <property type="entry name" value="HTH_MARR"/>
    <property type="match status" value="1"/>
</dbReference>
<dbReference type="InterPro" id="IPR036388">
    <property type="entry name" value="WH-like_DNA-bd_sf"/>
</dbReference>
<dbReference type="PANTHER" id="PTHR33164:SF43">
    <property type="entry name" value="HTH-TYPE TRANSCRIPTIONAL REPRESSOR YETL"/>
    <property type="match status" value="1"/>
</dbReference>
<evidence type="ECO:0000259" key="1">
    <source>
        <dbReference type="PROSITE" id="PS50995"/>
    </source>
</evidence>
<feature type="domain" description="HTH marR-type" evidence="1">
    <location>
        <begin position="1"/>
        <end position="150"/>
    </location>
</feature>
<dbReference type="Gene3D" id="1.10.10.10">
    <property type="entry name" value="Winged helix-like DNA-binding domain superfamily/Winged helix DNA-binding domain"/>
    <property type="match status" value="1"/>
</dbReference>
<name>A0A286G4C7_9PROT</name>
<dbReference type="PROSITE" id="PS50995">
    <property type="entry name" value="HTH_MARR_2"/>
    <property type="match status" value="1"/>
</dbReference>
<dbReference type="SUPFAM" id="SSF46785">
    <property type="entry name" value="Winged helix' DNA-binding domain"/>
    <property type="match status" value="1"/>
</dbReference>
<dbReference type="RefSeq" id="WP_097277413.1">
    <property type="nucleotide sequence ID" value="NZ_OCNJ01000001.1"/>
</dbReference>
<proteinExistence type="predicted"/>
<keyword evidence="3" id="KW-1185">Reference proteome</keyword>
<organism evidence="2 3">
    <name type="scientific">Caenispirillum bisanense</name>
    <dbReference type="NCBI Taxonomy" id="414052"/>
    <lineage>
        <taxon>Bacteria</taxon>
        <taxon>Pseudomonadati</taxon>
        <taxon>Pseudomonadota</taxon>
        <taxon>Alphaproteobacteria</taxon>
        <taxon>Rhodospirillales</taxon>
        <taxon>Novispirillaceae</taxon>
        <taxon>Caenispirillum</taxon>
    </lineage>
</organism>
<reference evidence="3" key="1">
    <citation type="submission" date="2017-09" db="EMBL/GenBank/DDBJ databases">
        <authorList>
            <person name="Varghese N."/>
            <person name="Submissions S."/>
        </authorList>
    </citation>
    <scope>NUCLEOTIDE SEQUENCE [LARGE SCALE GENOMIC DNA]</scope>
    <source>
        <strain evidence="3">USBA 140</strain>
    </source>
</reference>
<dbReference type="Proteomes" id="UP000219621">
    <property type="component" value="Unassembled WGS sequence"/>
</dbReference>
<dbReference type="OrthoDB" id="7063965at2"/>
<gene>
    <name evidence="2" type="ORF">SAMN05421508_101532</name>
</gene>
<dbReference type="PANTHER" id="PTHR33164">
    <property type="entry name" value="TRANSCRIPTIONAL REGULATOR, MARR FAMILY"/>
    <property type="match status" value="1"/>
</dbReference>
<dbReference type="GO" id="GO:0003677">
    <property type="term" value="F:DNA binding"/>
    <property type="evidence" value="ECO:0007669"/>
    <property type="project" value="UniProtKB-KW"/>
</dbReference>
<dbReference type="AlphaFoldDB" id="A0A286G4C7"/>
<dbReference type="GO" id="GO:0006950">
    <property type="term" value="P:response to stress"/>
    <property type="evidence" value="ECO:0007669"/>
    <property type="project" value="TreeGrafter"/>
</dbReference>
<accession>A0A286G4C7</accession>
<sequence>MIDCETVASGDDRLELRTWLRLLACYNLIEKEIRTRLRDHAGITLPQFDLLAALDRAEGGTLVMGELSKRLMVTNGNVTALVDRLVRDGLLERHVSPTDRRALVVRMTPRGREVFEAVAPNHAEWLQDLMGDMCRDRVEALYNHLADLKASVCAVQ</sequence>
<keyword evidence="2" id="KW-0238">DNA-binding</keyword>
<protein>
    <submittedName>
        <fullName evidence="2">DNA-binding transcriptional regulator, MarR family</fullName>
    </submittedName>
</protein>
<dbReference type="PRINTS" id="PR00598">
    <property type="entry name" value="HTHMARR"/>
</dbReference>
<dbReference type="Pfam" id="PF12802">
    <property type="entry name" value="MarR_2"/>
    <property type="match status" value="1"/>
</dbReference>
<evidence type="ECO:0000313" key="3">
    <source>
        <dbReference type="Proteomes" id="UP000219621"/>
    </source>
</evidence>
<dbReference type="GO" id="GO:0003700">
    <property type="term" value="F:DNA-binding transcription factor activity"/>
    <property type="evidence" value="ECO:0007669"/>
    <property type="project" value="InterPro"/>
</dbReference>
<dbReference type="InterPro" id="IPR039422">
    <property type="entry name" value="MarR/SlyA-like"/>
</dbReference>
<dbReference type="EMBL" id="OCNJ01000001">
    <property type="protein sequence ID" value="SOD90381.1"/>
    <property type="molecule type" value="Genomic_DNA"/>
</dbReference>